<feature type="domain" description="Penicillin-binding protein transpeptidase" evidence="4">
    <location>
        <begin position="274"/>
        <end position="603"/>
    </location>
</feature>
<dbReference type="SUPFAM" id="SSF56519">
    <property type="entry name" value="Penicillin binding protein dimerisation domain"/>
    <property type="match status" value="1"/>
</dbReference>
<reference evidence="6 7" key="1">
    <citation type="submission" date="2018-08" db="EMBL/GenBank/DDBJ databases">
        <title>A genome reference for cultivated species of the human gut microbiota.</title>
        <authorList>
            <person name="Zou Y."/>
            <person name="Xue W."/>
            <person name="Luo G."/>
        </authorList>
    </citation>
    <scope>NUCLEOTIDE SEQUENCE [LARGE SCALE GENOMIC DNA]</scope>
    <source>
        <strain evidence="6 7">AM44-11BH</strain>
    </source>
</reference>
<evidence type="ECO:0000256" key="2">
    <source>
        <dbReference type="ARBA" id="ARBA00007171"/>
    </source>
</evidence>
<dbReference type="InterPro" id="IPR036138">
    <property type="entry name" value="PBP_dimer_sf"/>
</dbReference>
<comment type="subcellular location">
    <subcellularLocation>
        <location evidence="1">Membrane</location>
    </subcellularLocation>
</comment>
<dbReference type="Gene3D" id="3.90.1310.10">
    <property type="entry name" value="Penicillin-binding protein 2a (Domain 2)"/>
    <property type="match status" value="1"/>
</dbReference>
<proteinExistence type="inferred from homology"/>
<dbReference type="SUPFAM" id="SSF56601">
    <property type="entry name" value="beta-lactamase/transpeptidase-like"/>
    <property type="match status" value="1"/>
</dbReference>
<evidence type="ECO:0000256" key="1">
    <source>
        <dbReference type="ARBA" id="ARBA00004370"/>
    </source>
</evidence>
<keyword evidence="7" id="KW-1185">Reference proteome</keyword>
<dbReference type="GO" id="GO:0071555">
    <property type="term" value="P:cell wall organization"/>
    <property type="evidence" value="ECO:0007669"/>
    <property type="project" value="TreeGrafter"/>
</dbReference>
<name>A0A413RBS5_9FIRM</name>
<sequence>MSERRVRRRKPRLKFDKQMYKKLGILFWIVVLALFALCTRIAYLNVAKGDNYSIKVLEQQSFTSKTIPYKRGDIKDRNGNVLATSVMVYNLIIDSKVVMSNEKYLTPTVNALVKYFDFNEDDLRTAIKERKNNSYWVAKKNLEYKDIQKFESYLNYEYADTKEEETTVQNTKGIWFEKKYKRMYPYNDLACSLLGFANSDNSATIGIESSYNSFLQGTDGREYGYMDSDNNMETVIKDAKDGDNIVSSIDMNIQRIVQKSIKKYMKKYSPKRISVVIANPNNGEILAMADDTTFDLNDPYNLEDYYTEAQISSMSQKKQSEKLNSIWNNYCITDSYEPGSTAKPFTVAAAFEEGKINRKSTFTCDGQEKVGGFTIKCHKVDGHGTITVKEAIAESCNDYMMHIGKLLGAKKFVQYQERFGFGTKTGIDLPNETRGLVYGTDMGSSTLATNSFGQNFTVNMIQMVSGFSSLINGGYYYEPRVVKQVVTSDDQLVKNYSKTLVKQTITKETSDYIKECLRSVVTDGTGSTAAISGYTVGGKTGTAEKVDTSGKGKGRLKNQYILSFLGCVPCENPQVVCYTLMDTPKKDPQATAYNTELWTDIMKQVLPYLGVEKTEKIEKKAKKQNLETEFYSDGIIEGDDGSLVKKSKED</sequence>
<dbReference type="AlphaFoldDB" id="A0A413RBS5"/>
<dbReference type="GO" id="GO:0005886">
    <property type="term" value="C:plasma membrane"/>
    <property type="evidence" value="ECO:0007669"/>
    <property type="project" value="TreeGrafter"/>
</dbReference>
<evidence type="ECO:0000259" key="4">
    <source>
        <dbReference type="Pfam" id="PF00905"/>
    </source>
</evidence>
<dbReference type="Gene3D" id="3.40.710.10">
    <property type="entry name" value="DD-peptidase/beta-lactamase superfamily"/>
    <property type="match status" value="1"/>
</dbReference>
<dbReference type="GO" id="GO:0008658">
    <property type="term" value="F:penicillin binding"/>
    <property type="evidence" value="ECO:0007669"/>
    <property type="project" value="InterPro"/>
</dbReference>
<dbReference type="InterPro" id="IPR005311">
    <property type="entry name" value="PBP_dimer"/>
</dbReference>
<gene>
    <name evidence="6" type="ORF">DW944_02730</name>
</gene>
<evidence type="ECO:0000256" key="3">
    <source>
        <dbReference type="ARBA" id="ARBA00023136"/>
    </source>
</evidence>
<comment type="similarity">
    <text evidence="2">Belongs to the transpeptidase family.</text>
</comment>
<dbReference type="EMBL" id="QSFD01000002">
    <property type="protein sequence ID" value="RHA20074.1"/>
    <property type="molecule type" value="Genomic_DNA"/>
</dbReference>
<feature type="domain" description="Penicillin-binding protein dimerisation" evidence="5">
    <location>
        <begin position="67"/>
        <end position="235"/>
    </location>
</feature>
<evidence type="ECO:0000313" key="7">
    <source>
        <dbReference type="Proteomes" id="UP000284779"/>
    </source>
</evidence>
<protein>
    <submittedName>
        <fullName evidence="6">Penicillin-binding protein 2</fullName>
    </submittedName>
</protein>
<dbReference type="PANTHER" id="PTHR30627">
    <property type="entry name" value="PEPTIDOGLYCAN D,D-TRANSPEPTIDASE"/>
    <property type="match status" value="1"/>
</dbReference>
<dbReference type="Proteomes" id="UP000284779">
    <property type="component" value="Unassembled WGS sequence"/>
</dbReference>
<dbReference type="PANTHER" id="PTHR30627:SF1">
    <property type="entry name" value="PEPTIDOGLYCAN D,D-TRANSPEPTIDASE FTSI"/>
    <property type="match status" value="1"/>
</dbReference>
<comment type="caution">
    <text evidence="6">The sequence shown here is derived from an EMBL/GenBank/DDBJ whole genome shotgun (WGS) entry which is preliminary data.</text>
</comment>
<dbReference type="InterPro" id="IPR001460">
    <property type="entry name" value="PCN-bd_Tpept"/>
</dbReference>
<dbReference type="Pfam" id="PF03717">
    <property type="entry name" value="PBP_dimer"/>
    <property type="match status" value="1"/>
</dbReference>
<dbReference type="Pfam" id="PF00905">
    <property type="entry name" value="Transpeptidase"/>
    <property type="match status" value="1"/>
</dbReference>
<evidence type="ECO:0000313" key="6">
    <source>
        <dbReference type="EMBL" id="RHA20074.1"/>
    </source>
</evidence>
<accession>A0A413RBS5</accession>
<evidence type="ECO:0000259" key="5">
    <source>
        <dbReference type="Pfam" id="PF03717"/>
    </source>
</evidence>
<dbReference type="RefSeq" id="WP_117969589.1">
    <property type="nucleotide sequence ID" value="NZ_QSGJ01000002.1"/>
</dbReference>
<dbReference type="InterPro" id="IPR050515">
    <property type="entry name" value="Beta-lactam/transpept"/>
</dbReference>
<keyword evidence="3" id="KW-0472">Membrane</keyword>
<organism evidence="6 7">
    <name type="scientific">Eubacterium ventriosum</name>
    <dbReference type="NCBI Taxonomy" id="39496"/>
    <lineage>
        <taxon>Bacteria</taxon>
        <taxon>Bacillati</taxon>
        <taxon>Bacillota</taxon>
        <taxon>Clostridia</taxon>
        <taxon>Eubacteriales</taxon>
        <taxon>Eubacteriaceae</taxon>
        <taxon>Eubacterium</taxon>
    </lineage>
</organism>
<dbReference type="InterPro" id="IPR012338">
    <property type="entry name" value="Beta-lactam/transpept-like"/>
</dbReference>